<dbReference type="STRING" id="1921803.NIES593_02345"/>
<dbReference type="OrthoDB" id="572525at2"/>
<reference evidence="4 5" key="1">
    <citation type="submission" date="2016-11" db="EMBL/GenBank/DDBJ databases">
        <title>Draft Genome Sequences of Nine Cyanobacterial Strains from Diverse Habitats.</title>
        <authorList>
            <person name="Zhu T."/>
            <person name="Hou S."/>
            <person name="Lu X."/>
            <person name="Hess W.R."/>
        </authorList>
    </citation>
    <scope>NUCLEOTIDE SEQUENCE [LARGE SCALE GENOMIC DNA]</scope>
    <source>
        <strain evidence="4 5">NIES-593</strain>
    </source>
</reference>
<proteinExistence type="predicted"/>
<feature type="domain" description="PepSY" evidence="3">
    <location>
        <begin position="73"/>
        <end position="126"/>
    </location>
</feature>
<feature type="compositionally biased region" description="Basic and acidic residues" evidence="1">
    <location>
        <begin position="149"/>
        <end position="160"/>
    </location>
</feature>
<name>A0A1U7HQT4_9CYAN</name>
<gene>
    <name evidence="4" type="ORF">NIES593_02345</name>
</gene>
<feature type="compositionally biased region" description="Acidic residues" evidence="1">
    <location>
        <begin position="47"/>
        <end position="61"/>
    </location>
</feature>
<feature type="compositionally biased region" description="Polar residues" evidence="1">
    <location>
        <begin position="30"/>
        <end position="40"/>
    </location>
</feature>
<keyword evidence="5" id="KW-1185">Reference proteome</keyword>
<evidence type="ECO:0000256" key="1">
    <source>
        <dbReference type="SAM" id="MobiDB-lite"/>
    </source>
</evidence>
<dbReference type="InterPro" id="IPR025711">
    <property type="entry name" value="PepSY"/>
</dbReference>
<evidence type="ECO:0000313" key="5">
    <source>
        <dbReference type="Proteomes" id="UP000186868"/>
    </source>
</evidence>
<evidence type="ECO:0000259" key="3">
    <source>
        <dbReference type="Pfam" id="PF03413"/>
    </source>
</evidence>
<feature type="region of interest" description="Disordered" evidence="1">
    <location>
        <begin position="30"/>
        <end position="66"/>
    </location>
</feature>
<organism evidence="4 5">
    <name type="scientific">Hydrococcus rivularis NIES-593</name>
    <dbReference type="NCBI Taxonomy" id="1921803"/>
    <lineage>
        <taxon>Bacteria</taxon>
        <taxon>Bacillati</taxon>
        <taxon>Cyanobacteriota</taxon>
        <taxon>Cyanophyceae</taxon>
        <taxon>Pleurocapsales</taxon>
        <taxon>Hydrococcaceae</taxon>
        <taxon>Hydrococcus</taxon>
    </lineage>
</organism>
<comment type="caution">
    <text evidence="4">The sequence shown here is derived from an EMBL/GenBank/DDBJ whole genome shotgun (WGS) entry which is preliminary data.</text>
</comment>
<dbReference type="RefSeq" id="WP_073598064.1">
    <property type="nucleotide sequence ID" value="NZ_MRCB01000002.1"/>
</dbReference>
<protein>
    <submittedName>
        <fullName evidence="4">Peptidase</fullName>
    </submittedName>
</protein>
<evidence type="ECO:0000313" key="4">
    <source>
        <dbReference type="EMBL" id="OKH25946.1"/>
    </source>
</evidence>
<accession>A0A1U7HQT4</accession>
<keyword evidence="2" id="KW-0732">Signal</keyword>
<dbReference type="Pfam" id="PF03413">
    <property type="entry name" value="PepSY"/>
    <property type="match status" value="1"/>
</dbReference>
<feature type="compositionally biased region" description="Low complexity" evidence="1">
    <location>
        <begin position="80"/>
        <end position="91"/>
    </location>
</feature>
<feature type="chain" id="PRO_5013318792" evidence="2">
    <location>
        <begin position="29"/>
        <end position="160"/>
    </location>
</feature>
<sequence length="160" mass="17339">MKTLVKIALTATLVSTLGTLGLSGLAIASESQDTNNVQTSQAREEGEQNEQEESQEDDAEEKQEAARLQSLAKITAQQAKQAAETAQGGTASKVELEDEDGNLVYQVVIDQTEVMVDAGNGKVLYTEQANQENEEDETNRPRSSIQVPDTDRKTNDDPGR</sequence>
<dbReference type="Gene3D" id="3.10.450.40">
    <property type="match status" value="1"/>
</dbReference>
<dbReference type="EMBL" id="MRCB01000002">
    <property type="protein sequence ID" value="OKH25946.1"/>
    <property type="molecule type" value="Genomic_DNA"/>
</dbReference>
<feature type="region of interest" description="Disordered" evidence="1">
    <location>
        <begin position="80"/>
        <end position="100"/>
    </location>
</feature>
<dbReference type="Proteomes" id="UP000186868">
    <property type="component" value="Unassembled WGS sequence"/>
</dbReference>
<dbReference type="AlphaFoldDB" id="A0A1U7HQT4"/>
<feature type="signal peptide" evidence="2">
    <location>
        <begin position="1"/>
        <end position="28"/>
    </location>
</feature>
<feature type="region of interest" description="Disordered" evidence="1">
    <location>
        <begin position="123"/>
        <end position="160"/>
    </location>
</feature>
<evidence type="ECO:0000256" key="2">
    <source>
        <dbReference type="SAM" id="SignalP"/>
    </source>
</evidence>